<dbReference type="PANTHER" id="PTHR11795:SF450">
    <property type="entry name" value="ABC TRANSPORTER PERMEASE PROTEIN"/>
    <property type="match status" value="1"/>
</dbReference>
<evidence type="ECO:0000256" key="4">
    <source>
        <dbReference type="ARBA" id="ARBA00022692"/>
    </source>
</evidence>
<keyword evidence="5" id="KW-0029">Amino-acid transport</keyword>
<evidence type="ECO:0000313" key="11">
    <source>
        <dbReference type="Proteomes" id="UP000248544"/>
    </source>
</evidence>
<keyword evidence="6 9" id="KW-1133">Transmembrane helix</keyword>
<dbReference type="PANTHER" id="PTHR11795">
    <property type="entry name" value="BRANCHED-CHAIN AMINO ACID TRANSPORT SYSTEM PERMEASE PROTEIN LIVH"/>
    <property type="match status" value="1"/>
</dbReference>
<dbReference type="Pfam" id="PF02653">
    <property type="entry name" value="BPD_transp_2"/>
    <property type="match status" value="1"/>
</dbReference>
<evidence type="ECO:0000256" key="7">
    <source>
        <dbReference type="ARBA" id="ARBA00023136"/>
    </source>
</evidence>
<keyword evidence="11" id="KW-1185">Reference proteome</keyword>
<dbReference type="GO" id="GO:0022857">
    <property type="term" value="F:transmembrane transporter activity"/>
    <property type="evidence" value="ECO:0007669"/>
    <property type="project" value="InterPro"/>
</dbReference>
<feature type="transmembrane region" description="Helical" evidence="9">
    <location>
        <begin position="6"/>
        <end position="28"/>
    </location>
</feature>
<evidence type="ECO:0000256" key="6">
    <source>
        <dbReference type="ARBA" id="ARBA00022989"/>
    </source>
</evidence>
<feature type="transmembrane region" description="Helical" evidence="9">
    <location>
        <begin position="189"/>
        <end position="212"/>
    </location>
</feature>
<feature type="transmembrane region" description="Helical" evidence="9">
    <location>
        <begin position="256"/>
        <end position="277"/>
    </location>
</feature>
<dbReference type="GO" id="GO:0006865">
    <property type="term" value="P:amino acid transport"/>
    <property type="evidence" value="ECO:0007669"/>
    <property type="project" value="UniProtKB-KW"/>
</dbReference>
<dbReference type="CDD" id="cd06582">
    <property type="entry name" value="TM_PBP1_LivH_like"/>
    <property type="match status" value="1"/>
</dbReference>
<keyword evidence="4 9" id="KW-0812">Transmembrane</keyword>
<sequence length="293" mass="30170">MMAIFGQTIISAVAAGAIYALIAVGFSLIYQTTKLVNFAHGSIAILAPYVSYSLLKLGLAMPVAVLGGVLAAAAFAFVMDRVVLAPLRTRHISVPILATVAVAIVIEAVTSLVWGSQPLYLESLASDEPWRISGLSITPNQVVIVGITGAVVLPLLWIIATTKVGRAMRGCAQDPEVVTLFGVSPARMYLLSFVLGGVLAGLAGVLIAPVTGLKPTGGLELSTIGFSAAVLGGLGSLPGALVGGFLIALLINMTQVYLSAGYGLGVAYLVMALVLLVRVRGLFGDDIEAVRQV</sequence>
<feature type="transmembrane region" description="Helical" evidence="9">
    <location>
        <begin position="96"/>
        <end position="117"/>
    </location>
</feature>
<evidence type="ECO:0000256" key="3">
    <source>
        <dbReference type="ARBA" id="ARBA00022475"/>
    </source>
</evidence>
<keyword evidence="7 9" id="KW-0472">Membrane</keyword>
<protein>
    <recommendedName>
        <fullName evidence="12">Branched-chain amino acid ABC transporter permease</fullName>
    </recommendedName>
</protein>
<feature type="transmembrane region" description="Helical" evidence="9">
    <location>
        <begin position="224"/>
        <end position="249"/>
    </location>
</feature>
<accession>A0A2W2H3J0</accession>
<feature type="transmembrane region" description="Helical" evidence="9">
    <location>
        <begin position="137"/>
        <end position="159"/>
    </location>
</feature>
<dbReference type="AlphaFoldDB" id="A0A2W2H3J0"/>
<comment type="caution">
    <text evidence="10">The sequence shown here is derived from an EMBL/GenBank/DDBJ whole genome shotgun (WGS) entry which is preliminary data.</text>
</comment>
<gene>
    <name evidence="10" type="ORF">C1I98_04095</name>
</gene>
<comment type="similarity">
    <text evidence="8">Belongs to the binding-protein-dependent transport system permease family. LivHM subfamily.</text>
</comment>
<dbReference type="InterPro" id="IPR001851">
    <property type="entry name" value="ABC_transp_permease"/>
</dbReference>
<organism evidence="10 11">
    <name type="scientific">Spongiactinospora gelatinilytica</name>
    <dbReference type="NCBI Taxonomy" id="2666298"/>
    <lineage>
        <taxon>Bacteria</taxon>
        <taxon>Bacillati</taxon>
        <taxon>Actinomycetota</taxon>
        <taxon>Actinomycetes</taxon>
        <taxon>Streptosporangiales</taxon>
        <taxon>Streptosporangiaceae</taxon>
        <taxon>Spongiactinospora</taxon>
    </lineage>
</organism>
<dbReference type="GO" id="GO:0005886">
    <property type="term" value="C:plasma membrane"/>
    <property type="evidence" value="ECO:0007669"/>
    <property type="project" value="UniProtKB-SubCell"/>
</dbReference>
<evidence type="ECO:0000256" key="8">
    <source>
        <dbReference type="ARBA" id="ARBA00037998"/>
    </source>
</evidence>
<evidence type="ECO:0000256" key="9">
    <source>
        <dbReference type="SAM" id="Phobius"/>
    </source>
</evidence>
<comment type="subcellular location">
    <subcellularLocation>
        <location evidence="1">Cell membrane</location>
        <topology evidence="1">Multi-pass membrane protein</topology>
    </subcellularLocation>
</comment>
<dbReference type="InterPro" id="IPR052157">
    <property type="entry name" value="BCAA_transport_permease"/>
</dbReference>
<evidence type="ECO:0000256" key="5">
    <source>
        <dbReference type="ARBA" id="ARBA00022970"/>
    </source>
</evidence>
<keyword evidence="2" id="KW-0813">Transport</keyword>
<dbReference type="EMBL" id="POUA01000017">
    <property type="protein sequence ID" value="PZG54443.1"/>
    <property type="molecule type" value="Genomic_DNA"/>
</dbReference>
<keyword evidence="3" id="KW-1003">Cell membrane</keyword>
<feature type="transmembrane region" description="Helical" evidence="9">
    <location>
        <begin position="61"/>
        <end position="84"/>
    </location>
</feature>
<proteinExistence type="inferred from homology"/>
<name>A0A2W2H3J0_9ACTN</name>
<evidence type="ECO:0000256" key="2">
    <source>
        <dbReference type="ARBA" id="ARBA00022448"/>
    </source>
</evidence>
<dbReference type="Proteomes" id="UP000248544">
    <property type="component" value="Unassembled WGS sequence"/>
</dbReference>
<reference evidence="10 11" key="1">
    <citation type="submission" date="2018-01" db="EMBL/GenBank/DDBJ databases">
        <title>Draft genome sequence of Sphaerisporangium sp. 7K107.</title>
        <authorList>
            <person name="Sahin N."/>
            <person name="Saygin H."/>
            <person name="Ay H."/>
        </authorList>
    </citation>
    <scope>NUCLEOTIDE SEQUENCE [LARGE SCALE GENOMIC DNA]</scope>
    <source>
        <strain evidence="10 11">7K107</strain>
    </source>
</reference>
<evidence type="ECO:0000256" key="1">
    <source>
        <dbReference type="ARBA" id="ARBA00004651"/>
    </source>
</evidence>
<evidence type="ECO:0008006" key="12">
    <source>
        <dbReference type="Google" id="ProtNLM"/>
    </source>
</evidence>
<evidence type="ECO:0000313" key="10">
    <source>
        <dbReference type="EMBL" id="PZG54443.1"/>
    </source>
</evidence>